<evidence type="ECO:0000313" key="6">
    <source>
        <dbReference type="Proteomes" id="UP000463883"/>
    </source>
</evidence>
<dbReference type="AlphaFoldDB" id="A0A6P1ML11"/>
<organism evidence="5 6">
    <name type="scientific">Aminipila terrae</name>
    <dbReference type="NCBI Taxonomy" id="2697030"/>
    <lineage>
        <taxon>Bacteria</taxon>
        <taxon>Bacillati</taxon>
        <taxon>Bacillota</taxon>
        <taxon>Clostridia</taxon>
        <taxon>Peptostreptococcales</taxon>
        <taxon>Anaerovoracaceae</taxon>
        <taxon>Aminipila</taxon>
    </lineage>
</organism>
<dbReference type="GO" id="GO:0015808">
    <property type="term" value="P:L-alanine transport"/>
    <property type="evidence" value="ECO:0007669"/>
    <property type="project" value="TreeGrafter"/>
</dbReference>
<keyword evidence="2" id="KW-0547">Nucleotide-binding</keyword>
<evidence type="ECO:0000313" key="5">
    <source>
        <dbReference type="EMBL" id="QHI72738.1"/>
    </source>
</evidence>
<dbReference type="RefSeq" id="WP_162362505.1">
    <property type="nucleotide sequence ID" value="NZ_CP047591.1"/>
</dbReference>
<sequence>MSKQNLLRVSDATMQFGGVVALNNLNLEVNKGEIIGLIGPNGAGKTTAFNVITGVYSPTNGEISFDEEIIASNYPHGKMKALYSGQNAGKYTKSLVPTPDKITRKGIARTFQNIRLFKDLTVFENVLIAKHLNIKSNVFTATFMLNRKEEQQMREETMELLKILDLEKHKDDIASSLPYGKQRHLEIARALATKPKLLLLDEPAAGMNPQESDDLMNFVSQIRTDFDLSILTIEHHMQFVMGICDRIYVLDYGTLIAEGIPSEIQNNPKVIEAYLGVDE</sequence>
<keyword evidence="6" id="KW-1185">Reference proteome</keyword>
<dbReference type="SUPFAM" id="SSF52540">
    <property type="entry name" value="P-loop containing nucleoside triphosphate hydrolases"/>
    <property type="match status" value="1"/>
</dbReference>
<dbReference type="Gene3D" id="3.40.50.300">
    <property type="entry name" value="P-loop containing nucleotide triphosphate hydrolases"/>
    <property type="match status" value="1"/>
</dbReference>
<dbReference type="GO" id="GO:0005886">
    <property type="term" value="C:plasma membrane"/>
    <property type="evidence" value="ECO:0007669"/>
    <property type="project" value="TreeGrafter"/>
</dbReference>
<dbReference type="GO" id="GO:1903806">
    <property type="term" value="P:L-isoleucine import across plasma membrane"/>
    <property type="evidence" value="ECO:0007669"/>
    <property type="project" value="TreeGrafter"/>
</dbReference>
<evidence type="ECO:0000256" key="1">
    <source>
        <dbReference type="ARBA" id="ARBA00022448"/>
    </source>
</evidence>
<dbReference type="PROSITE" id="PS50893">
    <property type="entry name" value="ABC_TRANSPORTER_2"/>
    <property type="match status" value="1"/>
</dbReference>
<dbReference type="InterPro" id="IPR051120">
    <property type="entry name" value="ABC_AA/LPS_Transport"/>
</dbReference>
<dbReference type="InterPro" id="IPR003439">
    <property type="entry name" value="ABC_transporter-like_ATP-bd"/>
</dbReference>
<dbReference type="SMART" id="SM00382">
    <property type="entry name" value="AAA"/>
    <property type="match status" value="1"/>
</dbReference>
<dbReference type="PANTHER" id="PTHR45772:SF7">
    <property type="entry name" value="AMINO ACID ABC TRANSPORTER ATP-BINDING PROTEIN"/>
    <property type="match status" value="1"/>
</dbReference>
<dbReference type="GO" id="GO:0005524">
    <property type="term" value="F:ATP binding"/>
    <property type="evidence" value="ECO:0007669"/>
    <property type="project" value="UniProtKB-KW"/>
</dbReference>
<dbReference type="GO" id="GO:0016887">
    <property type="term" value="F:ATP hydrolysis activity"/>
    <property type="evidence" value="ECO:0007669"/>
    <property type="project" value="InterPro"/>
</dbReference>
<dbReference type="EMBL" id="CP047591">
    <property type="protein sequence ID" value="QHI72738.1"/>
    <property type="molecule type" value="Genomic_DNA"/>
</dbReference>
<dbReference type="GO" id="GO:1903805">
    <property type="term" value="P:L-valine import across plasma membrane"/>
    <property type="evidence" value="ECO:0007669"/>
    <property type="project" value="TreeGrafter"/>
</dbReference>
<dbReference type="PANTHER" id="PTHR45772">
    <property type="entry name" value="CONSERVED COMPONENT OF ABC TRANSPORTER FOR NATURAL AMINO ACIDS-RELATED"/>
    <property type="match status" value="1"/>
</dbReference>
<proteinExistence type="predicted"/>
<feature type="domain" description="ABC transporter" evidence="4">
    <location>
        <begin position="7"/>
        <end position="277"/>
    </location>
</feature>
<dbReference type="Proteomes" id="UP000463883">
    <property type="component" value="Chromosome"/>
</dbReference>
<dbReference type="InterPro" id="IPR003593">
    <property type="entry name" value="AAA+_ATPase"/>
</dbReference>
<protein>
    <submittedName>
        <fullName evidence="5">ATP-binding cassette domain-containing protein</fullName>
    </submittedName>
</protein>
<evidence type="ECO:0000259" key="4">
    <source>
        <dbReference type="PROSITE" id="PS50893"/>
    </source>
</evidence>
<keyword evidence="3 5" id="KW-0067">ATP-binding</keyword>
<gene>
    <name evidence="5" type="ORF">Ami3637_10290</name>
</gene>
<dbReference type="GO" id="GO:0015192">
    <property type="term" value="F:L-phenylalanine transmembrane transporter activity"/>
    <property type="evidence" value="ECO:0007669"/>
    <property type="project" value="TreeGrafter"/>
</dbReference>
<dbReference type="KEGG" id="amic:Ami3637_10290"/>
<evidence type="ECO:0000256" key="3">
    <source>
        <dbReference type="ARBA" id="ARBA00022840"/>
    </source>
</evidence>
<accession>A0A6P1ML11</accession>
<keyword evidence="1" id="KW-0813">Transport</keyword>
<name>A0A6P1ML11_9FIRM</name>
<dbReference type="InterPro" id="IPR032823">
    <property type="entry name" value="BCA_ABC_TP_C"/>
</dbReference>
<dbReference type="GO" id="GO:0015188">
    <property type="term" value="F:L-isoleucine transmembrane transporter activity"/>
    <property type="evidence" value="ECO:0007669"/>
    <property type="project" value="TreeGrafter"/>
</dbReference>
<reference evidence="5 6" key="1">
    <citation type="submission" date="2020-01" db="EMBL/GenBank/DDBJ databases">
        <title>Genomic analysis of Aminipila sp. CBA3637.</title>
        <authorList>
            <person name="Kim Y.B."/>
            <person name="Roh S.W."/>
        </authorList>
    </citation>
    <scope>NUCLEOTIDE SEQUENCE [LARGE SCALE GENOMIC DNA]</scope>
    <source>
        <strain evidence="5 6">CBA3637</strain>
    </source>
</reference>
<dbReference type="CDD" id="cd03219">
    <property type="entry name" value="ABC_Mj1267_LivG_branched"/>
    <property type="match status" value="1"/>
</dbReference>
<dbReference type="Pfam" id="PF00005">
    <property type="entry name" value="ABC_tran"/>
    <property type="match status" value="1"/>
</dbReference>
<dbReference type="GO" id="GO:0005304">
    <property type="term" value="F:L-valine transmembrane transporter activity"/>
    <property type="evidence" value="ECO:0007669"/>
    <property type="project" value="TreeGrafter"/>
</dbReference>
<evidence type="ECO:0000256" key="2">
    <source>
        <dbReference type="ARBA" id="ARBA00022741"/>
    </source>
</evidence>
<dbReference type="InterPro" id="IPR027417">
    <property type="entry name" value="P-loop_NTPase"/>
</dbReference>
<dbReference type="Pfam" id="PF12399">
    <property type="entry name" value="BCA_ABC_TP_C"/>
    <property type="match status" value="1"/>
</dbReference>
<dbReference type="GO" id="GO:0042941">
    <property type="term" value="P:D-alanine transmembrane transport"/>
    <property type="evidence" value="ECO:0007669"/>
    <property type="project" value="TreeGrafter"/>
</dbReference>